<accession>A0AAV5WLI6</accession>
<gene>
    <name evidence="7" type="ORF">PFISCL1PPCAC_22692</name>
</gene>
<evidence type="ECO:0000256" key="2">
    <source>
        <dbReference type="ARBA" id="ARBA00010093"/>
    </source>
</evidence>
<evidence type="ECO:0000313" key="8">
    <source>
        <dbReference type="Proteomes" id="UP001432322"/>
    </source>
</evidence>
<keyword evidence="3" id="KW-0964">Secreted</keyword>
<dbReference type="SUPFAM" id="SSF57277">
    <property type="entry name" value="Granulin repeat"/>
    <property type="match status" value="1"/>
</dbReference>
<dbReference type="Proteomes" id="UP001432322">
    <property type="component" value="Unassembled WGS sequence"/>
</dbReference>
<dbReference type="EMBL" id="BTSY01000006">
    <property type="protein sequence ID" value="GMT31395.1"/>
    <property type="molecule type" value="Genomic_DNA"/>
</dbReference>
<evidence type="ECO:0000313" key="7">
    <source>
        <dbReference type="EMBL" id="GMT31395.1"/>
    </source>
</evidence>
<dbReference type="InterPro" id="IPR000118">
    <property type="entry name" value="Granulin"/>
</dbReference>
<keyword evidence="8" id="KW-1185">Reference proteome</keyword>
<dbReference type="InterPro" id="IPR039036">
    <property type="entry name" value="Granulin_fam"/>
</dbReference>
<evidence type="ECO:0000259" key="6">
    <source>
        <dbReference type="SMART" id="SM00277"/>
    </source>
</evidence>
<keyword evidence="5" id="KW-1133">Transmembrane helix</keyword>
<comment type="subcellular location">
    <subcellularLocation>
        <location evidence="1">Secreted</location>
    </subcellularLocation>
</comment>
<evidence type="ECO:0000256" key="5">
    <source>
        <dbReference type="SAM" id="Phobius"/>
    </source>
</evidence>
<evidence type="ECO:0000256" key="4">
    <source>
        <dbReference type="ARBA" id="ARBA00023157"/>
    </source>
</evidence>
<name>A0AAV5WLI6_9BILA</name>
<protein>
    <recommendedName>
        <fullName evidence="6">Granulins domain-containing protein</fullName>
    </recommendedName>
</protein>
<dbReference type="GO" id="GO:0005576">
    <property type="term" value="C:extracellular region"/>
    <property type="evidence" value="ECO:0007669"/>
    <property type="project" value="UniProtKB-SubCell"/>
</dbReference>
<dbReference type="SMART" id="SM00277">
    <property type="entry name" value="GRAN"/>
    <property type="match status" value="1"/>
</dbReference>
<reference evidence="7" key="1">
    <citation type="submission" date="2023-10" db="EMBL/GenBank/DDBJ databases">
        <title>Genome assembly of Pristionchus species.</title>
        <authorList>
            <person name="Yoshida K."/>
            <person name="Sommer R.J."/>
        </authorList>
    </citation>
    <scope>NUCLEOTIDE SEQUENCE</scope>
    <source>
        <strain evidence="7">RS5133</strain>
    </source>
</reference>
<feature type="domain" description="Granulins" evidence="6">
    <location>
        <begin position="58"/>
        <end position="107"/>
    </location>
</feature>
<evidence type="ECO:0000256" key="1">
    <source>
        <dbReference type="ARBA" id="ARBA00004613"/>
    </source>
</evidence>
<keyword evidence="5" id="KW-0812">Transmembrane</keyword>
<dbReference type="Gene3D" id="2.10.25.160">
    <property type="entry name" value="Granulin"/>
    <property type="match status" value="1"/>
</dbReference>
<evidence type="ECO:0000256" key="3">
    <source>
        <dbReference type="ARBA" id="ARBA00022525"/>
    </source>
</evidence>
<organism evidence="7 8">
    <name type="scientific">Pristionchus fissidentatus</name>
    <dbReference type="NCBI Taxonomy" id="1538716"/>
    <lineage>
        <taxon>Eukaryota</taxon>
        <taxon>Metazoa</taxon>
        <taxon>Ecdysozoa</taxon>
        <taxon>Nematoda</taxon>
        <taxon>Chromadorea</taxon>
        <taxon>Rhabditida</taxon>
        <taxon>Rhabditina</taxon>
        <taxon>Diplogasteromorpha</taxon>
        <taxon>Diplogasteroidea</taxon>
        <taxon>Neodiplogasteridae</taxon>
        <taxon>Pristionchus</taxon>
    </lineage>
</organism>
<dbReference type="PANTHER" id="PTHR12274:SF3">
    <property type="entry name" value="PROGRANULIN"/>
    <property type="match status" value="1"/>
</dbReference>
<dbReference type="PANTHER" id="PTHR12274">
    <property type="entry name" value="GRANULIN"/>
    <property type="match status" value="1"/>
</dbReference>
<keyword evidence="5" id="KW-0472">Membrane</keyword>
<feature type="transmembrane region" description="Helical" evidence="5">
    <location>
        <begin position="23"/>
        <end position="42"/>
    </location>
</feature>
<dbReference type="AlphaFoldDB" id="A0AAV5WLI6"/>
<keyword evidence="4" id="KW-1015">Disulfide bond</keyword>
<proteinExistence type="inferred from homology"/>
<comment type="caution">
    <text evidence="7">The sequence shown here is derived from an EMBL/GenBank/DDBJ whole genome shotgun (WGS) entry which is preliminary data.</text>
</comment>
<dbReference type="InterPro" id="IPR037277">
    <property type="entry name" value="Granulin_sf"/>
</dbReference>
<sequence>RLHSKGSLYSENLELLVLPYKDFLVLPSLSFLISLAMIRNFVLISFVTMCAHGWDTVCPDGHVCPEVQTCCPSAYGGYKCCPFVAGTCCPDGLRCCPFAFECDSDGCYETGNGSNTTAPHQLSDAVKIVHRSNDDNY</sequence>
<dbReference type="Pfam" id="PF00396">
    <property type="entry name" value="Granulin"/>
    <property type="match status" value="1"/>
</dbReference>
<feature type="non-terminal residue" evidence="7">
    <location>
        <position position="1"/>
    </location>
</feature>
<comment type="similarity">
    <text evidence="2">Belongs to the granulin family.</text>
</comment>